<sequence length="113" mass="12505">MSDMGDFLEACTLLGPMLETEEPNYASVGLDPPHGTVGNFGSPYEVTQASSTVYCSSCNEFSDMKRDIAEILSELKTLRTALHHLSYDVSLVTEKLAERDEKDEKDKRAKQVA</sequence>
<evidence type="ECO:0000313" key="1">
    <source>
        <dbReference type="EMBL" id="ELR08579.1"/>
    </source>
</evidence>
<evidence type="ECO:0000313" key="2">
    <source>
        <dbReference type="Proteomes" id="UP000011064"/>
    </source>
</evidence>
<dbReference type="Proteomes" id="UP000011064">
    <property type="component" value="Unassembled WGS sequence"/>
</dbReference>
<keyword evidence="2" id="KW-1185">Reference proteome</keyword>
<dbReference type="HOGENOM" id="CLU_2134622_0_0_1"/>
<dbReference type="VEuPathDB" id="FungiDB:GMDG_03274"/>
<dbReference type="InParanoid" id="L8G6X8"/>
<reference evidence="2" key="1">
    <citation type="submission" date="2010-09" db="EMBL/GenBank/DDBJ databases">
        <title>The genome sequence of Geomyces destructans 20631-21.</title>
        <authorList>
            <consortium name="The Broad Institute Genome Sequencing Platform"/>
            <person name="Cuomo C.A."/>
            <person name="Blehert D.S."/>
            <person name="Lorch J.M."/>
            <person name="Young S.K."/>
            <person name="Zeng Q."/>
            <person name="Gargeya S."/>
            <person name="Fitzgerald M."/>
            <person name="Haas B."/>
            <person name="Abouelleil A."/>
            <person name="Alvarado L."/>
            <person name="Arachchi H.M."/>
            <person name="Berlin A."/>
            <person name="Brown A."/>
            <person name="Chapman S.B."/>
            <person name="Chen Z."/>
            <person name="Dunbar C."/>
            <person name="Freedman E."/>
            <person name="Gearin G."/>
            <person name="Gellesch M."/>
            <person name="Goldberg J."/>
            <person name="Griggs A."/>
            <person name="Gujja S."/>
            <person name="Heiman D."/>
            <person name="Howarth C."/>
            <person name="Larson L."/>
            <person name="Lui A."/>
            <person name="MacDonald P.J.P."/>
            <person name="Montmayeur A."/>
            <person name="Murphy C."/>
            <person name="Neiman D."/>
            <person name="Pearson M."/>
            <person name="Priest M."/>
            <person name="Roberts A."/>
            <person name="Saif S."/>
            <person name="Shea T."/>
            <person name="Shenoy N."/>
            <person name="Sisk P."/>
            <person name="Stolte C."/>
            <person name="Sykes S."/>
            <person name="Wortman J."/>
            <person name="Nusbaum C."/>
            <person name="Birren B."/>
        </authorList>
    </citation>
    <scope>NUCLEOTIDE SEQUENCE [LARGE SCALE GENOMIC DNA]</scope>
    <source>
        <strain evidence="2">ATCC MYA-4855 / 20631-21</strain>
    </source>
</reference>
<dbReference type="AlphaFoldDB" id="L8G6X8"/>
<protein>
    <submittedName>
        <fullName evidence="1">Uncharacterized protein</fullName>
    </submittedName>
</protein>
<gene>
    <name evidence="1" type="ORF">GMDG_03274</name>
</gene>
<accession>L8G6X8</accession>
<organism evidence="1 2">
    <name type="scientific">Pseudogymnoascus destructans (strain ATCC MYA-4855 / 20631-21)</name>
    <name type="common">Bat white-nose syndrome fungus</name>
    <name type="synonym">Geomyces destructans</name>
    <dbReference type="NCBI Taxonomy" id="658429"/>
    <lineage>
        <taxon>Eukaryota</taxon>
        <taxon>Fungi</taxon>
        <taxon>Dikarya</taxon>
        <taxon>Ascomycota</taxon>
        <taxon>Pezizomycotina</taxon>
        <taxon>Leotiomycetes</taxon>
        <taxon>Thelebolales</taxon>
        <taxon>Thelebolaceae</taxon>
        <taxon>Pseudogymnoascus</taxon>
    </lineage>
</organism>
<dbReference type="EMBL" id="GL573219">
    <property type="protein sequence ID" value="ELR08579.1"/>
    <property type="molecule type" value="Genomic_DNA"/>
</dbReference>
<name>L8G6X8_PSED2</name>
<proteinExistence type="predicted"/>